<proteinExistence type="predicted"/>
<protein>
    <submittedName>
        <fullName evidence="1">Uncharacterized protein</fullName>
    </submittedName>
</protein>
<accession>A0A1V0S9D8</accession>
<sequence length="414" mass="48287">MSDQNCLLPELLDLIGDYLTIIEKQLMKYTCKMMYNIIKIKFSNFEPVLIKRINQQTKSNIGQKLINLIKQSNGLIQIGGSTITQCLYNDFLDDSDIDIYGLYDENKFNTIKSNTDQLNTRETISAFSSFDHIKYLMDLFNETSLLPEQYTSLYGPIENYMINGYHINYYDKEVIENDECTEDHKVKLQLVLVPENDHIDDKYDFTFCRNHYDGKNIMSYRKRDVLLKEGKMNKWSVLLDKANYKRGATPARVTEHMLLRMNKYLKRGYKILNSEKRLDQINEEIKKDILRNYYQENSKISNVVESKFNNWLLTRFDAMGGIIMSTRTLEVEFKKNGENEIKTLINNKGNPIIKGEEPPKKEPVKMLSKSYLQNLLNKGGSGENNSIDDENPVVTGSRFDVLNNDIKYVARFSN</sequence>
<reference evidence="1" key="1">
    <citation type="journal article" date="2017" name="Science">
        <title>Giant viruses with an expanded complement of translation system components.</title>
        <authorList>
            <person name="Schulz F."/>
            <person name="Yutin N."/>
            <person name="Ivanova N.N."/>
            <person name="Ortega D.R."/>
            <person name="Lee T.K."/>
            <person name="Vierheilig J."/>
            <person name="Daims H."/>
            <person name="Horn M."/>
            <person name="Wagner M."/>
            <person name="Jensen G.J."/>
            <person name="Kyrpides N.C."/>
            <person name="Koonin E.V."/>
            <person name="Woyke T."/>
        </authorList>
    </citation>
    <scope>NUCLEOTIDE SEQUENCE</scope>
    <source>
        <strain evidence="1">CTV1</strain>
    </source>
</reference>
<name>A0A1V0S9D8_9VIRU</name>
<gene>
    <name evidence="1" type="ORF">Catovirus_1_344</name>
</gene>
<organism evidence="1">
    <name type="scientific">Catovirus CTV1</name>
    <dbReference type="NCBI Taxonomy" id="1977631"/>
    <lineage>
        <taxon>Viruses</taxon>
        <taxon>Varidnaviria</taxon>
        <taxon>Bamfordvirae</taxon>
        <taxon>Nucleocytoviricota</taxon>
        <taxon>Megaviricetes</taxon>
        <taxon>Imitervirales</taxon>
        <taxon>Mimiviridae</taxon>
        <taxon>Klosneuvirinae</taxon>
        <taxon>Catovirus</taxon>
    </lineage>
</organism>
<evidence type="ECO:0000313" key="1">
    <source>
        <dbReference type="EMBL" id="ARF08294.1"/>
    </source>
</evidence>
<dbReference type="EMBL" id="KY684083">
    <property type="protein sequence ID" value="ARF08294.1"/>
    <property type="molecule type" value="Genomic_DNA"/>
</dbReference>
<dbReference type="Pfam" id="PF26128">
    <property type="entry name" value="Gad2"/>
    <property type="match status" value="1"/>
</dbReference>